<proteinExistence type="predicted"/>
<dbReference type="GO" id="GO:0005783">
    <property type="term" value="C:endoplasmic reticulum"/>
    <property type="evidence" value="ECO:0007669"/>
    <property type="project" value="UniProtKB-SubCell"/>
</dbReference>
<feature type="region of interest" description="Disordered" evidence="7">
    <location>
        <begin position="500"/>
        <end position="522"/>
    </location>
</feature>
<protein>
    <submittedName>
        <fullName evidence="10">Protein SERAC1</fullName>
    </submittedName>
</protein>
<evidence type="ECO:0000256" key="5">
    <source>
        <dbReference type="ARBA" id="ARBA00023128"/>
    </source>
</evidence>
<evidence type="ECO:0000256" key="6">
    <source>
        <dbReference type="ARBA" id="ARBA00023136"/>
    </source>
</evidence>
<keyword evidence="5" id="KW-0496">Mitochondrion</keyword>
<dbReference type="GO" id="GO:0005739">
    <property type="term" value="C:mitochondrion"/>
    <property type="evidence" value="ECO:0007669"/>
    <property type="project" value="UniProtKB-SubCell"/>
</dbReference>
<dbReference type="AlphaFoldDB" id="A0AA85A2X5"/>
<evidence type="ECO:0000256" key="7">
    <source>
        <dbReference type="SAM" id="MobiDB-lite"/>
    </source>
</evidence>
<keyword evidence="6 8" id="KW-0472">Membrane</keyword>
<comment type="subcellular location">
    <subcellularLocation>
        <location evidence="2">Endoplasmic reticulum</location>
    </subcellularLocation>
    <subcellularLocation>
        <location evidence="3">Membrane</location>
    </subcellularLocation>
    <subcellularLocation>
        <location evidence="1">Mitochondrion</location>
    </subcellularLocation>
</comment>
<evidence type="ECO:0000256" key="8">
    <source>
        <dbReference type="SAM" id="Phobius"/>
    </source>
</evidence>
<keyword evidence="4" id="KW-0256">Endoplasmic reticulum</keyword>
<evidence type="ECO:0000313" key="9">
    <source>
        <dbReference type="Proteomes" id="UP000050790"/>
    </source>
</evidence>
<dbReference type="Proteomes" id="UP000050790">
    <property type="component" value="Unassembled WGS sequence"/>
</dbReference>
<sequence length="786" mass="89741">MSTYIFISDIGSFTQICLFAVKATSTLCIIWSAYVFAKTRLFSRRDSDIHNTIANKKRKYEHCDESEISTPYDNYSSEQNLPSLSILKGSVIIRNGMNALYNLIHHVKYNDDDNVATAVSTDADDITSTNPCSEFNKITHSDELGLFYKMICDLSVKAGITTSNIYSIPRKRSRLLSFSKDPKLTTDYILHLLISYSKDLKYLDHLFQCENFERLINWLSSISLSALNNSDNNNTLLIDKHHSSPSINQLLFNVDQWTNESYYCDDDDNNNNTDSSFTKVNNLPDVHLEYPIHLLVANFLANISQHPSSSVLNNYEDINKLINLWKVSTSLHLNLFGSKIDHNLKIHSKLIDTSCSDSLNSYPIYCPDVYNLNDSNNINEDYDFDIIFVNGMLGSVFYTWRQHDSMLNNNATQYTKCWPRDWLSHRFPQARIIGVDTSLKPFVWHSICPLQKLRRTLNERAVDIMKQLKKAEVGHRPIIWITHSAGGILVKEMLRLANSVSNGPSEQSKNDHSEPSTTSSTRECAHISHTYAALSVLSGENPSVSQSSVSKINPSCKWYCHETDQENENLSNISNPSFISFVEDKNANMSDKYFENRMYYSSSCSGVLSKRSSDASFVTTLSDSSKIDPVNYQTLASSTQAIVFMSTPHRGNQSVHTLYRRPFRWALTPEAIQLEKNSNYLLDLHVWFNLWAYSHKVQILSMVESRVTPINRFWSVLIVPEDVKDREMGKLVRIDSDHLYISKPMNPSDLSYTSIVNFIENLSLCKQSPVNTDKTTFITSHIPRVH</sequence>
<dbReference type="InterPro" id="IPR052374">
    <property type="entry name" value="SERAC1"/>
</dbReference>
<keyword evidence="8" id="KW-0812">Transmembrane</keyword>
<dbReference type="GO" id="GO:0016020">
    <property type="term" value="C:membrane"/>
    <property type="evidence" value="ECO:0007669"/>
    <property type="project" value="UniProtKB-SubCell"/>
</dbReference>
<dbReference type="PANTHER" id="PTHR48182">
    <property type="entry name" value="PROTEIN SERAC1"/>
    <property type="match status" value="1"/>
</dbReference>
<dbReference type="InterPro" id="IPR029058">
    <property type="entry name" value="AB_hydrolase_fold"/>
</dbReference>
<evidence type="ECO:0000256" key="2">
    <source>
        <dbReference type="ARBA" id="ARBA00004240"/>
    </source>
</evidence>
<accession>A0AA85A2X5</accession>
<dbReference type="PANTHER" id="PTHR48182:SF2">
    <property type="entry name" value="PROTEIN SERAC1"/>
    <property type="match status" value="1"/>
</dbReference>
<evidence type="ECO:0000256" key="3">
    <source>
        <dbReference type="ARBA" id="ARBA00004370"/>
    </source>
</evidence>
<reference evidence="10" key="1">
    <citation type="submission" date="2023-11" db="UniProtKB">
        <authorList>
            <consortium name="WormBaseParasite"/>
        </authorList>
    </citation>
    <scope>IDENTIFICATION</scope>
</reference>
<evidence type="ECO:0000313" key="10">
    <source>
        <dbReference type="WBParaSite" id="SMRG1_60340.1"/>
    </source>
</evidence>
<dbReference type="WBParaSite" id="SMRG1_60340.1">
    <property type="protein sequence ID" value="SMRG1_60340.1"/>
    <property type="gene ID" value="SMRG1_60340"/>
</dbReference>
<name>A0AA85A2X5_9TREM</name>
<organism evidence="9 10">
    <name type="scientific">Schistosoma margrebowiei</name>
    <dbReference type="NCBI Taxonomy" id="48269"/>
    <lineage>
        <taxon>Eukaryota</taxon>
        <taxon>Metazoa</taxon>
        <taxon>Spiralia</taxon>
        <taxon>Lophotrochozoa</taxon>
        <taxon>Platyhelminthes</taxon>
        <taxon>Trematoda</taxon>
        <taxon>Digenea</taxon>
        <taxon>Strigeidida</taxon>
        <taxon>Schistosomatoidea</taxon>
        <taxon>Schistosomatidae</taxon>
        <taxon>Schistosoma</taxon>
    </lineage>
</organism>
<keyword evidence="8" id="KW-1133">Transmembrane helix</keyword>
<evidence type="ECO:0000256" key="4">
    <source>
        <dbReference type="ARBA" id="ARBA00022824"/>
    </source>
</evidence>
<evidence type="ECO:0000256" key="1">
    <source>
        <dbReference type="ARBA" id="ARBA00004173"/>
    </source>
</evidence>
<feature type="transmembrane region" description="Helical" evidence="8">
    <location>
        <begin position="12"/>
        <end position="37"/>
    </location>
</feature>
<dbReference type="SUPFAM" id="SSF53474">
    <property type="entry name" value="alpha/beta-Hydrolases"/>
    <property type="match status" value="1"/>
</dbReference>